<reference evidence="2 3" key="1">
    <citation type="submission" date="2023-03" db="EMBL/GenBank/DDBJ databases">
        <title>WGS of Gossypium arboreum.</title>
        <authorList>
            <person name="Yu D."/>
        </authorList>
    </citation>
    <scope>NUCLEOTIDE SEQUENCE [LARGE SCALE GENOMIC DNA]</scope>
    <source>
        <tissue evidence="2">Leaf</tissue>
    </source>
</reference>
<evidence type="ECO:0000313" key="2">
    <source>
        <dbReference type="EMBL" id="KAK5831815.1"/>
    </source>
</evidence>
<evidence type="ECO:0000256" key="1">
    <source>
        <dbReference type="SAM" id="MobiDB-lite"/>
    </source>
</evidence>
<keyword evidence="3" id="KW-1185">Reference proteome</keyword>
<comment type="caution">
    <text evidence="2">The sequence shown here is derived from an EMBL/GenBank/DDBJ whole genome shotgun (WGS) entry which is preliminary data.</text>
</comment>
<organism evidence="2 3">
    <name type="scientific">Gossypium arboreum</name>
    <name type="common">Tree cotton</name>
    <name type="synonym">Gossypium nanking</name>
    <dbReference type="NCBI Taxonomy" id="29729"/>
    <lineage>
        <taxon>Eukaryota</taxon>
        <taxon>Viridiplantae</taxon>
        <taxon>Streptophyta</taxon>
        <taxon>Embryophyta</taxon>
        <taxon>Tracheophyta</taxon>
        <taxon>Spermatophyta</taxon>
        <taxon>Magnoliopsida</taxon>
        <taxon>eudicotyledons</taxon>
        <taxon>Gunneridae</taxon>
        <taxon>Pentapetalae</taxon>
        <taxon>rosids</taxon>
        <taxon>malvids</taxon>
        <taxon>Malvales</taxon>
        <taxon>Malvaceae</taxon>
        <taxon>Malvoideae</taxon>
        <taxon>Gossypium</taxon>
    </lineage>
</organism>
<feature type="region of interest" description="Disordered" evidence="1">
    <location>
        <begin position="1"/>
        <end position="34"/>
    </location>
</feature>
<accession>A0ABR0PY18</accession>
<sequence>MSNDEMQGTYGFSLLGDSKTKSDDKRSIQTQKQKVMITSHKRNFNRDILEDTSAGYVNAAYGTNEVHPMPRSHNPDAGHSIELAIDDNN</sequence>
<evidence type="ECO:0000313" key="3">
    <source>
        <dbReference type="Proteomes" id="UP001358586"/>
    </source>
</evidence>
<dbReference type="EMBL" id="JARKNE010000005">
    <property type="protein sequence ID" value="KAK5831815.1"/>
    <property type="molecule type" value="Genomic_DNA"/>
</dbReference>
<name>A0ABR0PY18_GOSAR</name>
<feature type="region of interest" description="Disordered" evidence="1">
    <location>
        <begin position="64"/>
        <end position="89"/>
    </location>
</feature>
<dbReference type="Proteomes" id="UP001358586">
    <property type="component" value="Chromosome 5"/>
</dbReference>
<feature type="compositionally biased region" description="Basic and acidic residues" evidence="1">
    <location>
        <begin position="18"/>
        <end position="27"/>
    </location>
</feature>
<proteinExistence type="predicted"/>
<protein>
    <submittedName>
        <fullName evidence="2">Uncharacterized protein</fullName>
    </submittedName>
</protein>
<gene>
    <name evidence="2" type="ORF">PVK06_015614</name>
</gene>